<evidence type="ECO:0000256" key="1">
    <source>
        <dbReference type="SAM" id="MobiDB-lite"/>
    </source>
</evidence>
<comment type="caution">
    <text evidence="2">The sequence shown here is derived from an EMBL/GenBank/DDBJ whole genome shotgun (WGS) entry which is preliminary data.</text>
</comment>
<protein>
    <submittedName>
        <fullName evidence="2">Uncharacterized protein</fullName>
    </submittedName>
</protein>
<name>A0A4C1ZZN2_EUMVA</name>
<reference evidence="2 3" key="1">
    <citation type="journal article" date="2019" name="Commun. Biol.">
        <title>The bagworm genome reveals a unique fibroin gene that provides high tensile strength.</title>
        <authorList>
            <person name="Kono N."/>
            <person name="Nakamura H."/>
            <person name="Ohtoshi R."/>
            <person name="Tomita M."/>
            <person name="Numata K."/>
            <person name="Arakawa K."/>
        </authorList>
    </citation>
    <scope>NUCLEOTIDE SEQUENCE [LARGE SCALE GENOMIC DNA]</scope>
</reference>
<keyword evidence="3" id="KW-1185">Reference proteome</keyword>
<gene>
    <name evidence="2" type="ORF">EVAR_61682_1</name>
</gene>
<evidence type="ECO:0000313" key="2">
    <source>
        <dbReference type="EMBL" id="GBP92962.1"/>
    </source>
</evidence>
<organism evidence="2 3">
    <name type="scientific">Eumeta variegata</name>
    <name type="common">Bagworm moth</name>
    <name type="synonym">Eumeta japonica</name>
    <dbReference type="NCBI Taxonomy" id="151549"/>
    <lineage>
        <taxon>Eukaryota</taxon>
        <taxon>Metazoa</taxon>
        <taxon>Ecdysozoa</taxon>
        <taxon>Arthropoda</taxon>
        <taxon>Hexapoda</taxon>
        <taxon>Insecta</taxon>
        <taxon>Pterygota</taxon>
        <taxon>Neoptera</taxon>
        <taxon>Endopterygota</taxon>
        <taxon>Lepidoptera</taxon>
        <taxon>Glossata</taxon>
        <taxon>Ditrysia</taxon>
        <taxon>Tineoidea</taxon>
        <taxon>Psychidae</taxon>
        <taxon>Oiketicinae</taxon>
        <taxon>Eumeta</taxon>
    </lineage>
</organism>
<sequence length="67" mass="7444">MPYSTGASNVGKTRILGGMRSNQRNRSHLPGRPSAARESQRDDISKNQLAENSFETLLAPRRLGDLY</sequence>
<dbReference type="AlphaFoldDB" id="A0A4C1ZZN2"/>
<feature type="region of interest" description="Disordered" evidence="1">
    <location>
        <begin position="1"/>
        <end position="49"/>
    </location>
</feature>
<proteinExistence type="predicted"/>
<dbReference type="Proteomes" id="UP000299102">
    <property type="component" value="Unassembled WGS sequence"/>
</dbReference>
<dbReference type="EMBL" id="BGZK01002325">
    <property type="protein sequence ID" value="GBP92962.1"/>
    <property type="molecule type" value="Genomic_DNA"/>
</dbReference>
<evidence type="ECO:0000313" key="3">
    <source>
        <dbReference type="Proteomes" id="UP000299102"/>
    </source>
</evidence>
<feature type="compositionally biased region" description="Polar residues" evidence="1">
    <location>
        <begin position="1"/>
        <end position="11"/>
    </location>
</feature>
<accession>A0A4C1ZZN2</accession>